<evidence type="ECO:0000313" key="2">
    <source>
        <dbReference type="Proteomes" id="UP001632038"/>
    </source>
</evidence>
<sequence>MLVAASVGGARGAASGSWRDRFSGDGRILRLLRAAFHGGSGEVS</sequence>
<proteinExistence type="predicted"/>
<protein>
    <submittedName>
        <fullName evidence="1">Uncharacterized protein</fullName>
    </submittedName>
</protein>
<keyword evidence="2" id="KW-1185">Reference proteome</keyword>
<accession>A0ABD3B8U1</accession>
<reference evidence="2" key="1">
    <citation type="journal article" date="2024" name="IScience">
        <title>Strigolactones Initiate the Formation of Haustorium-like Structures in Castilleja.</title>
        <authorList>
            <person name="Buerger M."/>
            <person name="Peterson D."/>
            <person name="Chory J."/>
        </authorList>
    </citation>
    <scope>NUCLEOTIDE SEQUENCE [LARGE SCALE GENOMIC DNA]</scope>
</reference>
<name>A0ABD3B8U1_9LAMI</name>
<gene>
    <name evidence="1" type="ORF">CASFOL_042842</name>
</gene>
<comment type="caution">
    <text evidence="1">The sequence shown here is derived from an EMBL/GenBank/DDBJ whole genome shotgun (WGS) entry which is preliminary data.</text>
</comment>
<evidence type="ECO:0000313" key="1">
    <source>
        <dbReference type="EMBL" id="KAL3613330.1"/>
    </source>
</evidence>
<organism evidence="1 2">
    <name type="scientific">Castilleja foliolosa</name>
    <dbReference type="NCBI Taxonomy" id="1961234"/>
    <lineage>
        <taxon>Eukaryota</taxon>
        <taxon>Viridiplantae</taxon>
        <taxon>Streptophyta</taxon>
        <taxon>Embryophyta</taxon>
        <taxon>Tracheophyta</taxon>
        <taxon>Spermatophyta</taxon>
        <taxon>Magnoliopsida</taxon>
        <taxon>eudicotyledons</taxon>
        <taxon>Gunneridae</taxon>
        <taxon>Pentapetalae</taxon>
        <taxon>asterids</taxon>
        <taxon>lamiids</taxon>
        <taxon>Lamiales</taxon>
        <taxon>Orobanchaceae</taxon>
        <taxon>Pedicularideae</taxon>
        <taxon>Castillejinae</taxon>
        <taxon>Castilleja</taxon>
    </lineage>
</organism>
<dbReference type="Proteomes" id="UP001632038">
    <property type="component" value="Unassembled WGS sequence"/>
</dbReference>
<dbReference type="AlphaFoldDB" id="A0ABD3B8U1"/>
<dbReference type="EMBL" id="JAVIJP010000142">
    <property type="protein sequence ID" value="KAL3613330.1"/>
    <property type="molecule type" value="Genomic_DNA"/>
</dbReference>